<keyword evidence="4" id="KW-0418">Kinase</keyword>
<organism evidence="4 5">
    <name type="scientific">Actinomadura barringtoniae</name>
    <dbReference type="NCBI Taxonomy" id="1427535"/>
    <lineage>
        <taxon>Bacteria</taxon>
        <taxon>Bacillati</taxon>
        <taxon>Actinomycetota</taxon>
        <taxon>Actinomycetes</taxon>
        <taxon>Streptosporangiales</taxon>
        <taxon>Thermomonosporaceae</taxon>
        <taxon>Actinomadura</taxon>
    </lineage>
</organism>
<feature type="transmembrane region" description="Helical" evidence="2">
    <location>
        <begin position="414"/>
        <end position="436"/>
    </location>
</feature>
<dbReference type="PROSITE" id="PS50011">
    <property type="entry name" value="PROTEIN_KINASE_DOM"/>
    <property type="match status" value="1"/>
</dbReference>
<keyword evidence="4" id="KW-0808">Transferase</keyword>
<feature type="region of interest" description="Disordered" evidence="1">
    <location>
        <begin position="207"/>
        <end position="238"/>
    </location>
</feature>
<dbReference type="Proteomes" id="UP000669179">
    <property type="component" value="Unassembled WGS sequence"/>
</dbReference>
<feature type="transmembrane region" description="Helical" evidence="2">
    <location>
        <begin position="348"/>
        <end position="369"/>
    </location>
</feature>
<reference evidence="4" key="1">
    <citation type="submission" date="2021-03" db="EMBL/GenBank/DDBJ databases">
        <authorList>
            <person name="Kanchanasin P."/>
            <person name="Saeng-In P."/>
            <person name="Phongsopitanun W."/>
            <person name="Yuki M."/>
            <person name="Kudo T."/>
            <person name="Ohkuma M."/>
            <person name="Tanasupawat S."/>
        </authorList>
    </citation>
    <scope>NUCLEOTIDE SEQUENCE</scope>
    <source>
        <strain evidence="4">GKU 128</strain>
    </source>
</reference>
<comment type="caution">
    <text evidence="4">The sequence shown here is derived from an EMBL/GenBank/DDBJ whole genome shotgun (WGS) entry which is preliminary data.</text>
</comment>
<evidence type="ECO:0000259" key="3">
    <source>
        <dbReference type="PROSITE" id="PS50011"/>
    </source>
</evidence>
<gene>
    <name evidence="4" type="ORF">J4573_25940</name>
</gene>
<dbReference type="Pfam" id="PF00069">
    <property type="entry name" value="Pkinase"/>
    <property type="match status" value="1"/>
</dbReference>
<name>A0A939PL50_9ACTN</name>
<keyword evidence="2" id="KW-0472">Membrane</keyword>
<keyword evidence="2" id="KW-0812">Transmembrane</keyword>
<evidence type="ECO:0000256" key="2">
    <source>
        <dbReference type="SAM" id="Phobius"/>
    </source>
</evidence>
<sequence>MSHEHIGPYRLLAQQGAGVHRAAGPDGRDVAIRLLPPETRDRLRADLKAMRNVRSPYVVDVLDADPDADRPYLVSRFVPGRPLDEHVAEQGALTGADLGRLAVGLAKALAAIHETGLSHRALRPRDILVVDGSPVVIDFAIAEPAHESEDVRAWAEVVAFAATGGPDAAIPSVLEPLLWSATDEDPAARPSPADLITAVAALDLQPATAPAPPKPKPAAAPAPASSEPGTSTRRAASGAGDTSVVVAAAAVPRAPAVEVPAAREEPVAEPVNEPVAASPRPAVSRVQLVAEAWARLLSAMVVVIVAAVAMMMPVLGIVLSVAAVVLLRMLVAPTGRERALSVGRTLVTLPYAAACGAVVTLGLVALSLFGFEVDPLAAAGLGAAAGVAALWAAPGVRGPRLGMQRLLAPVAPRGIAVAGVVLGLLAFMAVVGAISLTPSFAPMYGLQSSVESAIARWQSTLG</sequence>
<dbReference type="SUPFAM" id="SSF56112">
    <property type="entry name" value="Protein kinase-like (PK-like)"/>
    <property type="match status" value="1"/>
</dbReference>
<evidence type="ECO:0000313" key="5">
    <source>
        <dbReference type="Proteomes" id="UP000669179"/>
    </source>
</evidence>
<dbReference type="SMART" id="SM00220">
    <property type="entry name" value="S_TKc"/>
    <property type="match status" value="1"/>
</dbReference>
<protein>
    <submittedName>
        <fullName evidence="4">Protein kinase</fullName>
    </submittedName>
</protein>
<accession>A0A939PL50</accession>
<feature type="compositionally biased region" description="Pro residues" evidence="1">
    <location>
        <begin position="209"/>
        <end position="220"/>
    </location>
</feature>
<feature type="transmembrane region" description="Helical" evidence="2">
    <location>
        <begin position="375"/>
        <end position="393"/>
    </location>
</feature>
<evidence type="ECO:0000256" key="1">
    <source>
        <dbReference type="SAM" id="MobiDB-lite"/>
    </source>
</evidence>
<dbReference type="AlphaFoldDB" id="A0A939PL50"/>
<dbReference type="RefSeq" id="WP_208258422.1">
    <property type="nucleotide sequence ID" value="NZ_JAGEOJ010000010.1"/>
</dbReference>
<evidence type="ECO:0000313" key="4">
    <source>
        <dbReference type="EMBL" id="MBO2450571.1"/>
    </source>
</evidence>
<dbReference type="InterPro" id="IPR011009">
    <property type="entry name" value="Kinase-like_dom_sf"/>
</dbReference>
<feature type="domain" description="Protein kinase" evidence="3">
    <location>
        <begin position="1"/>
        <end position="294"/>
    </location>
</feature>
<keyword evidence="2" id="KW-1133">Transmembrane helix</keyword>
<dbReference type="InterPro" id="IPR000719">
    <property type="entry name" value="Prot_kinase_dom"/>
</dbReference>
<dbReference type="EMBL" id="JAGEOJ010000010">
    <property type="protein sequence ID" value="MBO2450571.1"/>
    <property type="molecule type" value="Genomic_DNA"/>
</dbReference>
<feature type="transmembrane region" description="Helical" evidence="2">
    <location>
        <begin position="296"/>
        <end position="327"/>
    </location>
</feature>
<dbReference type="Gene3D" id="1.10.510.10">
    <property type="entry name" value="Transferase(Phosphotransferase) domain 1"/>
    <property type="match status" value="1"/>
</dbReference>
<dbReference type="GO" id="GO:0004672">
    <property type="term" value="F:protein kinase activity"/>
    <property type="evidence" value="ECO:0007669"/>
    <property type="project" value="InterPro"/>
</dbReference>
<dbReference type="GO" id="GO:0005524">
    <property type="term" value="F:ATP binding"/>
    <property type="evidence" value="ECO:0007669"/>
    <property type="project" value="InterPro"/>
</dbReference>
<proteinExistence type="predicted"/>
<keyword evidence="5" id="KW-1185">Reference proteome</keyword>